<keyword evidence="5 7" id="KW-1133">Transmembrane helix</keyword>
<sequence>MKNWHVNKLYQSSQLINQGFAGLGKSMMWLGSAQFSGRMIRLVSSVILARLLMPEIFGQAAIVLTLFELICTATRRITSAALIRMDDQTFSDHFNSANWVNIIVCIIAFLLMVAISFPLANYYQSPQLVMPIVLMATSFLFLPMGMQYATLNLRRNNMRIVGRANLWQTLIDAFLTATLALLGFGIWAIILPKVLVIFIWIAIHRYQNPLPQTLSTSNTFRDINLVKITSLLAFGIPVSLSDLTTTLRQNIDYLLIGFFMGVETLGVYFFAYNISLGISLGLIQSFGTAFYSHLCQRSSLQRDLCAKYLSSIAAIMAITIPIILLQSLLSHWYVPMVYGDKWLATDAVSVFLFLCLSGLARPLGEAASQLLLVNGLSQVNLKINLLLTALYAVVISIACQYSLVAVAQTVMVTYLITLPLVSIYSYQRVFKSTLQLSPVGESS</sequence>
<comment type="subcellular location">
    <subcellularLocation>
        <location evidence="1">Cell membrane</location>
        <topology evidence="1">Multi-pass membrane protein</topology>
    </subcellularLocation>
</comment>
<evidence type="ECO:0000313" key="9">
    <source>
        <dbReference type="EMBL" id="RPA30378.1"/>
    </source>
</evidence>
<feature type="transmembrane region" description="Helical" evidence="7">
    <location>
        <begin position="128"/>
        <end position="149"/>
    </location>
</feature>
<evidence type="ECO:0000256" key="5">
    <source>
        <dbReference type="ARBA" id="ARBA00022989"/>
    </source>
</evidence>
<proteinExistence type="inferred from homology"/>
<keyword evidence="4 7" id="KW-0812">Transmembrane</keyword>
<dbReference type="PANTHER" id="PTHR30250">
    <property type="entry name" value="PST FAMILY PREDICTED COLANIC ACID TRANSPORTER"/>
    <property type="match status" value="1"/>
</dbReference>
<feature type="transmembrane region" description="Helical" evidence="7">
    <location>
        <begin position="308"/>
        <end position="329"/>
    </location>
</feature>
<keyword evidence="6 7" id="KW-0472">Membrane</keyword>
<evidence type="ECO:0000256" key="4">
    <source>
        <dbReference type="ARBA" id="ARBA00022692"/>
    </source>
</evidence>
<feature type="transmembrane region" description="Helical" evidence="7">
    <location>
        <begin position="223"/>
        <end position="241"/>
    </location>
</feature>
<feature type="transmembrane region" description="Helical" evidence="7">
    <location>
        <begin position="170"/>
        <end position="203"/>
    </location>
</feature>
<comment type="similarity">
    <text evidence="2">Belongs to the polysaccharide synthase family.</text>
</comment>
<dbReference type="EMBL" id="RKKB01000007">
    <property type="protein sequence ID" value="RPA30378.1"/>
    <property type="molecule type" value="Genomic_DNA"/>
</dbReference>
<evidence type="ECO:0000313" key="10">
    <source>
        <dbReference type="Proteomes" id="UP000273778"/>
    </source>
</evidence>
<feature type="transmembrane region" description="Helical" evidence="7">
    <location>
        <begin position="409"/>
        <end position="426"/>
    </location>
</feature>
<keyword evidence="10" id="KW-1185">Reference proteome</keyword>
<evidence type="ECO:0000313" key="11">
    <source>
        <dbReference type="Proteomes" id="UP000278855"/>
    </source>
</evidence>
<dbReference type="EMBL" id="CP034073">
    <property type="protein sequence ID" value="AZG35699.1"/>
    <property type="molecule type" value="Genomic_DNA"/>
</dbReference>
<accession>A0A3N4E0V1</accession>
<protein>
    <submittedName>
        <fullName evidence="9">Polysaccharide biosynthesis protein</fullName>
    </submittedName>
</protein>
<reference evidence="9" key="3">
    <citation type="submission" date="2018-11" db="EMBL/GenBank/DDBJ databases">
        <authorList>
            <person name="Hwang Y.J."/>
            <person name="Hwang C.Y."/>
        </authorList>
    </citation>
    <scope>NUCLEOTIDE SEQUENCE</scope>
    <source>
        <strain evidence="9">R106</strain>
    </source>
</reference>
<feature type="transmembrane region" description="Helical" evidence="7">
    <location>
        <begin position="277"/>
        <end position="296"/>
    </location>
</feature>
<evidence type="ECO:0000256" key="7">
    <source>
        <dbReference type="SAM" id="Phobius"/>
    </source>
</evidence>
<dbReference type="PANTHER" id="PTHR30250:SF10">
    <property type="entry name" value="LIPOPOLYSACCHARIDE BIOSYNTHESIS PROTEIN WZXC"/>
    <property type="match status" value="1"/>
</dbReference>
<dbReference type="InterPro" id="IPR050833">
    <property type="entry name" value="Poly_Biosynth_Transport"/>
</dbReference>
<evidence type="ECO:0000313" key="8">
    <source>
        <dbReference type="EMBL" id="AZG35699.1"/>
    </source>
</evidence>
<feature type="transmembrane region" description="Helical" evidence="7">
    <location>
        <begin position="253"/>
        <end position="271"/>
    </location>
</feature>
<gene>
    <name evidence="9" type="ORF">EGC77_15090</name>
    <name evidence="8" type="ORF">EGC80_12920</name>
</gene>
<organism evidence="9 11">
    <name type="scientific">Shewanella psychromarinicola</name>
    <dbReference type="NCBI Taxonomy" id="2487742"/>
    <lineage>
        <taxon>Bacteria</taxon>
        <taxon>Pseudomonadati</taxon>
        <taxon>Pseudomonadota</taxon>
        <taxon>Gammaproteobacteria</taxon>
        <taxon>Alteromonadales</taxon>
        <taxon>Shewanellaceae</taxon>
        <taxon>Shewanella</taxon>
    </lineage>
</organism>
<dbReference type="Pfam" id="PF13440">
    <property type="entry name" value="Polysacc_synt_3"/>
    <property type="match status" value="1"/>
</dbReference>
<feature type="transmembrane region" description="Helical" evidence="7">
    <location>
        <begin position="381"/>
        <end position="403"/>
    </location>
</feature>
<dbReference type="RefSeq" id="WP_124013385.1">
    <property type="nucleotide sequence ID" value="NZ_CP034073.1"/>
</dbReference>
<reference evidence="8 10" key="1">
    <citation type="submission" date="2018-11" db="EMBL/GenBank/DDBJ databases">
        <title>Shewanella sp. M2.</title>
        <authorList>
            <person name="Hwang Y.J."/>
            <person name="Hwang C.Y."/>
        </authorList>
    </citation>
    <scope>NUCLEOTIDE SEQUENCE [LARGE SCALE GENOMIC DNA]</scope>
    <source>
        <strain evidence="8 10">M2</strain>
    </source>
</reference>
<reference evidence="11" key="2">
    <citation type="submission" date="2018-11" db="EMBL/GenBank/DDBJ databases">
        <title>Shewanella sp. R106.</title>
        <authorList>
            <person name="Hwang Y.J."/>
            <person name="Hwang C.Y."/>
        </authorList>
    </citation>
    <scope>NUCLEOTIDE SEQUENCE [LARGE SCALE GENOMIC DNA]</scope>
    <source>
        <strain evidence="11">R106</strain>
    </source>
</reference>
<name>A0A3N4E0V1_9GAMM</name>
<evidence type="ECO:0000256" key="1">
    <source>
        <dbReference type="ARBA" id="ARBA00004651"/>
    </source>
</evidence>
<evidence type="ECO:0000256" key="3">
    <source>
        <dbReference type="ARBA" id="ARBA00022475"/>
    </source>
</evidence>
<feature type="transmembrane region" description="Helical" evidence="7">
    <location>
        <begin position="99"/>
        <end position="122"/>
    </location>
</feature>
<evidence type="ECO:0000256" key="2">
    <source>
        <dbReference type="ARBA" id="ARBA00007430"/>
    </source>
</evidence>
<keyword evidence="3" id="KW-1003">Cell membrane</keyword>
<dbReference type="AlphaFoldDB" id="A0A3N4E0V1"/>
<dbReference type="GO" id="GO:0005886">
    <property type="term" value="C:plasma membrane"/>
    <property type="evidence" value="ECO:0007669"/>
    <property type="project" value="UniProtKB-SubCell"/>
</dbReference>
<evidence type="ECO:0000256" key="6">
    <source>
        <dbReference type="ARBA" id="ARBA00023136"/>
    </source>
</evidence>
<dbReference type="Proteomes" id="UP000278855">
    <property type="component" value="Unassembled WGS sequence"/>
</dbReference>
<feature type="transmembrane region" description="Helical" evidence="7">
    <location>
        <begin position="341"/>
        <end position="360"/>
    </location>
</feature>
<dbReference type="KEGG" id="spsr:EGC80_12920"/>
<dbReference type="Proteomes" id="UP000273778">
    <property type="component" value="Chromosome"/>
</dbReference>
<dbReference type="OrthoDB" id="9770347at2"/>